<evidence type="ECO:0000313" key="1">
    <source>
        <dbReference type="EMBL" id="CAB4033033.1"/>
    </source>
</evidence>
<dbReference type="Proteomes" id="UP001152795">
    <property type="component" value="Unassembled WGS sequence"/>
</dbReference>
<proteinExistence type="predicted"/>
<organism evidence="1 2">
    <name type="scientific">Paramuricea clavata</name>
    <name type="common">Red gorgonian</name>
    <name type="synonym">Violescent sea-whip</name>
    <dbReference type="NCBI Taxonomy" id="317549"/>
    <lineage>
        <taxon>Eukaryota</taxon>
        <taxon>Metazoa</taxon>
        <taxon>Cnidaria</taxon>
        <taxon>Anthozoa</taxon>
        <taxon>Octocorallia</taxon>
        <taxon>Malacalcyonacea</taxon>
        <taxon>Plexauridae</taxon>
        <taxon>Paramuricea</taxon>
    </lineage>
</organism>
<name>A0A7D9LHH8_PARCT</name>
<accession>A0A7D9LHH8</accession>
<dbReference type="AlphaFoldDB" id="A0A7D9LHH8"/>
<evidence type="ECO:0000313" key="2">
    <source>
        <dbReference type="Proteomes" id="UP001152795"/>
    </source>
</evidence>
<dbReference type="EMBL" id="CACRXK020018903">
    <property type="protein sequence ID" value="CAB4033033.1"/>
    <property type="molecule type" value="Genomic_DNA"/>
</dbReference>
<sequence>MHQQSCMVILGLNNELLKDVLEQEESNNDCMEDLDDITNIEANDTNQDDEYPELKKGTLLNSLQSPIFRVTQRYVHDRYALLEKKYKKKVKEETLASGISCEENEVDIGMNEIVSLFYEAGIEHERVAAEKKNLRKKPSKHLK</sequence>
<gene>
    <name evidence="1" type="ORF">PACLA_8A040721</name>
</gene>
<comment type="caution">
    <text evidence="1">The sequence shown here is derived from an EMBL/GenBank/DDBJ whole genome shotgun (WGS) entry which is preliminary data.</text>
</comment>
<keyword evidence="2" id="KW-1185">Reference proteome</keyword>
<reference evidence="1" key="1">
    <citation type="submission" date="2020-04" db="EMBL/GenBank/DDBJ databases">
        <authorList>
            <person name="Alioto T."/>
            <person name="Alioto T."/>
            <person name="Gomez Garrido J."/>
        </authorList>
    </citation>
    <scope>NUCLEOTIDE SEQUENCE</scope>
    <source>
        <strain evidence="1">A484AB</strain>
    </source>
</reference>
<protein>
    <submittedName>
        <fullName evidence="1">Uncharacterized protein</fullName>
    </submittedName>
</protein>